<comment type="caution">
    <text evidence="2">The sequence shown here is derived from an EMBL/GenBank/DDBJ whole genome shotgun (WGS) entry which is preliminary data.</text>
</comment>
<dbReference type="EMBL" id="BGPR01151239">
    <property type="protein sequence ID" value="GBL57894.1"/>
    <property type="molecule type" value="Genomic_DNA"/>
</dbReference>
<gene>
    <name evidence="1" type="ORF">AVEN_255647_1</name>
    <name evidence="2" type="ORF">AVEN_58034_1</name>
</gene>
<evidence type="ECO:0000313" key="2">
    <source>
        <dbReference type="EMBL" id="GBL57966.1"/>
    </source>
</evidence>
<dbReference type="EMBL" id="BGPR01151250">
    <property type="protein sequence ID" value="GBL57966.1"/>
    <property type="molecule type" value="Genomic_DNA"/>
</dbReference>
<feature type="non-terminal residue" evidence="2">
    <location>
        <position position="71"/>
    </location>
</feature>
<dbReference type="Proteomes" id="UP000499080">
    <property type="component" value="Unassembled WGS sequence"/>
</dbReference>
<accession>A0A4Y1ZMM1</accession>
<organism evidence="2 3">
    <name type="scientific">Araneus ventricosus</name>
    <name type="common">Orbweaver spider</name>
    <name type="synonym">Epeira ventricosa</name>
    <dbReference type="NCBI Taxonomy" id="182803"/>
    <lineage>
        <taxon>Eukaryota</taxon>
        <taxon>Metazoa</taxon>
        <taxon>Ecdysozoa</taxon>
        <taxon>Arthropoda</taxon>
        <taxon>Chelicerata</taxon>
        <taxon>Arachnida</taxon>
        <taxon>Araneae</taxon>
        <taxon>Araneomorphae</taxon>
        <taxon>Entelegynae</taxon>
        <taxon>Araneoidea</taxon>
        <taxon>Araneidae</taxon>
        <taxon>Araneus</taxon>
    </lineage>
</organism>
<name>A0A4Y1ZMM1_ARAVE</name>
<proteinExistence type="predicted"/>
<reference evidence="2 3" key="1">
    <citation type="journal article" date="2019" name="Sci. Rep.">
        <title>Orb-weaving spider Araneus ventricosus genome elucidates the spidroin gene catalogue.</title>
        <authorList>
            <person name="Kono N."/>
            <person name="Nakamura H."/>
            <person name="Ohtoshi R."/>
            <person name="Moran D.A.P."/>
            <person name="Shinohara A."/>
            <person name="Yoshida Y."/>
            <person name="Fujiwara M."/>
            <person name="Mori M."/>
            <person name="Tomita M."/>
            <person name="Arakawa K."/>
        </authorList>
    </citation>
    <scope>NUCLEOTIDE SEQUENCE [LARGE SCALE GENOMIC DNA]</scope>
</reference>
<dbReference type="AlphaFoldDB" id="A0A4Y1ZMM1"/>
<sequence>MARTAPEQAHPRQIFAPHQRDDVLPLMYDLTYNRRNNTTYLQWNRVSNLEPSGTKAETLPLGHRGLMIIDC</sequence>
<evidence type="ECO:0000313" key="1">
    <source>
        <dbReference type="EMBL" id="GBL57894.1"/>
    </source>
</evidence>
<keyword evidence="3" id="KW-1185">Reference proteome</keyword>
<protein>
    <submittedName>
        <fullName evidence="2">Uncharacterized protein</fullName>
    </submittedName>
</protein>
<evidence type="ECO:0000313" key="3">
    <source>
        <dbReference type="Proteomes" id="UP000499080"/>
    </source>
</evidence>